<sequence>MSGSRALGHRQRYQSTVDKSASSAARRSAVQKQLSGVCFIAACWADCYSYLCAGRQLRKGVWRGWSWPCSVL</sequence>
<dbReference type="EMBL" id="ML977005">
    <property type="protein sequence ID" value="KAF1953141.1"/>
    <property type="molecule type" value="Genomic_DNA"/>
</dbReference>
<keyword evidence="3" id="KW-1185">Reference proteome</keyword>
<accession>A0A6A5TKG7</accession>
<dbReference type="Proteomes" id="UP000800035">
    <property type="component" value="Unassembled WGS sequence"/>
</dbReference>
<evidence type="ECO:0000256" key="1">
    <source>
        <dbReference type="SAM" id="MobiDB-lite"/>
    </source>
</evidence>
<evidence type="ECO:0000313" key="2">
    <source>
        <dbReference type="EMBL" id="KAF1953141.1"/>
    </source>
</evidence>
<proteinExistence type="predicted"/>
<protein>
    <submittedName>
        <fullName evidence="2">Uncharacterized protein</fullName>
    </submittedName>
</protein>
<dbReference type="AlphaFoldDB" id="A0A6A5TKG7"/>
<name>A0A6A5TKG7_9PLEO</name>
<evidence type="ECO:0000313" key="3">
    <source>
        <dbReference type="Proteomes" id="UP000800035"/>
    </source>
</evidence>
<feature type="region of interest" description="Disordered" evidence="1">
    <location>
        <begin position="1"/>
        <end position="24"/>
    </location>
</feature>
<organism evidence="2 3">
    <name type="scientific">Byssothecium circinans</name>
    <dbReference type="NCBI Taxonomy" id="147558"/>
    <lineage>
        <taxon>Eukaryota</taxon>
        <taxon>Fungi</taxon>
        <taxon>Dikarya</taxon>
        <taxon>Ascomycota</taxon>
        <taxon>Pezizomycotina</taxon>
        <taxon>Dothideomycetes</taxon>
        <taxon>Pleosporomycetidae</taxon>
        <taxon>Pleosporales</taxon>
        <taxon>Massarineae</taxon>
        <taxon>Massarinaceae</taxon>
        <taxon>Byssothecium</taxon>
    </lineage>
</organism>
<reference evidence="2" key="1">
    <citation type="journal article" date="2020" name="Stud. Mycol.">
        <title>101 Dothideomycetes genomes: a test case for predicting lifestyles and emergence of pathogens.</title>
        <authorList>
            <person name="Haridas S."/>
            <person name="Albert R."/>
            <person name="Binder M."/>
            <person name="Bloem J."/>
            <person name="Labutti K."/>
            <person name="Salamov A."/>
            <person name="Andreopoulos B."/>
            <person name="Baker S."/>
            <person name="Barry K."/>
            <person name="Bills G."/>
            <person name="Bluhm B."/>
            <person name="Cannon C."/>
            <person name="Castanera R."/>
            <person name="Culley D."/>
            <person name="Daum C."/>
            <person name="Ezra D."/>
            <person name="Gonzalez J."/>
            <person name="Henrissat B."/>
            <person name="Kuo A."/>
            <person name="Liang C."/>
            <person name="Lipzen A."/>
            <person name="Lutzoni F."/>
            <person name="Magnuson J."/>
            <person name="Mondo S."/>
            <person name="Nolan M."/>
            <person name="Ohm R."/>
            <person name="Pangilinan J."/>
            <person name="Park H.-J."/>
            <person name="Ramirez L."/>
            <person name="Alfaro M."/>
            <person name="Sun H."/>
            <person name="Tritt A."/>
            <person name="Yoshinaga Y."/>
            <person name="Zwiers L.-H."/>
            <person name="Turgeon B."/>
            <person name="Goodwin S."/>
            <person name="Spatafora J."/>
            <person name="Crous P."/>
            <person name="Grigoriev I."/>
        </authorList>
    </citation>
    <scope>NUCLEOTIDE SEQUENCE</scope>
    <source>
        <strain evidence="2">CBS 675.92</strain>
    </source>
</reference>
<gene>
    <name evidence="2" type="ORF">CC80DRAFT_150385</name>
</gene>